<dbReference type="RefSeq" id="WP_143420190.1">
    <property type="nucleotide sequence ID" value="NZ_VJXR01000134.1"/>
</dbReference>
<dbReference type="PANTHER" id="PTHR43798:SF33">
    <property type="entry name" value="HYDROLASE, PUTATIVE (AFU_ORTHOLOGUE AFUA_2G14860)-RELATED"/>
    <property type="match status" value="1"/>
</dbReference>
<protein>
    <submittedName>
        <fullName evidence="3">Alpha/beta hydrolase</fullName>
    </submittedName>
</protein>
<dbReference type="InterPro" id="IPR029058">
    <property type="entry name" value="AB_hydrolase_fold"/>
</dbReference>
<dbReference type="SUPFAM" id="SSF53474">
    <property type="entry name" value="alpha/beta-Hydrolases"/>
    <property type="match status" value="1"/>
</dbReference>
<dbReference type="Pfam" id="PF00561">
    <property type="entry name" value="Abhydrolase_1"/>
    <property type="match status" value="1"/>
</dbReference>
<evidence type="ECO:0000313" key="4">
    <source>
        <dbReference type="Proteomes" id="UP000318693"/>
    </source>
</evidence>
<dbReference type="PANTHER" id="PTHR43798">
    <property type="entry name" value="MONOACYLGLYCEROL LIPASE"/>
    <property type="match status" value="1"/>
</dbReference>
<dbReference type="AlphaFoldDB" id="A0A552WJ89"/>
<gene>
    <name evidence="3" type="ORF">FJ693_20040</name>
</gene>
<dbReference type="Proteomes" id="UP000318693">
    <property type="component" value="Unassembled WGS sequence"/>
</dbReference>
<sequence length="322" mass="34110">MSIDSAPRTHTYTELDVAVDGGTLHAGVWEPRGGAHDEPRAATDGEPGVLSDGVPTVLAIHGITATHRAWDWVAPALAGARVVAPDLRGRGRSNSLTGPFGMARHADDVAALARDVGARQVVVAGHSMGAFVAVVLAHRHPDLVRSLVLVDGGLPLALPAGLDADAAMTAVLGPAAERLAMSFPDHAAYREFWRSHPAFATCWAEDLGGYFDYDLEPVDGVFRSSARLEAMTGDQRELFTGESLLPALSGLTVPTTFLRAPFGLMADNPLYQPGTVEEWRGRLPTLRSVEVPDVNHYTIVMTPPGAATVGREITRHLAGSTP</sequence>
<evidence type="ECO:0000259" key="2">
    <source>
        <dbReference type="Pfam" id="PF00561"/>
    </source>
</evidence>
<dbReference type="InterPro" id="IPR050266">
    <property type="entry name" value="AB_hydrolase_sf"/>
</dbReference>
<dbReference type="EMBL" id="VJXR01000134">
    <property type="protein sequence ID" value="TRW42825.1"/>
    <property type="molecule type" value="Genomic_DNA"/>
</dbReference>
<reference evidence="3 4" key="1">
    <citation type="submission" date="2019-07" db="EMBL/GenBank/DDBJ databases">
        <title>Georgenia wutianyii sp. nov. and Georgenia *** sp. nov. isolated from plateau pika (Ochotona curzoniae) in the Qinghai-Tibet plateau of China.</title>
        <authorList>
            <person name="Tian Z."/>
        </authorList>
    </citation>
    <scope>NUCLEOTIDE SEQUENCE [LARGE SCALE GENOMIC DNA]</scope>
    <source>
        <strain evidence="3 4">Z446</strain>
    </source>
</reference>
<dbReference type="Gene3D" id="3.40.50.1820">
    <property type="entry name" value="alpha/beta hydrolase"/>
    <property type="match status" value="1"/>
</dbReference>
<organism evidence="3 4">
    <name type="scientific">Georgenia yuyongxinii</name>
    <dbReference type="NCBI Taxonomy" id="2589797"/>
    <lineage>
        <taxon>Bacteria</taxon>
        <taxon>Bacillati</taxon>
        <taxon>Actinomycetota</taxon>
        <taxon>Actinomycetes</taxon>
        <taxon>Micrococcales</taxon>
        <taxon>Bogoriellaceae</taxon>
        <taxon>Georgenia</taxon>
    </lineage>
</organism>
<evidence type="ECO:0000313" key="3">
    <source>
        <dbReference type="EMBL" id="TRW42825.1"/>
    </source>
</evidence>
<feature type="compositionally biased region" description="Basic and acidic residues" evidence="1">
    <location>
        <begin position="33"/>
        <end position="43"/>
    </location>
</feature>
<dbReference type="GO" id="GO:0016787">
    <property type="term" value="F:hydrolase activity"/>
    <property type="evidence" value="ECO:0007669"/>
    <property type="project" value="UniProtKB-KW"/>
</dbReference>
<feature type="region of interest" description="Disordered" evidence="1">
    <location>
        <begin position="28"/>
        <end position="47"/>
    </location>
</feature>
<name>A0A552WJ89_9MICO</name>
<keyword evidence="4" id="KW-1185">Reference proteome</keyword>
<dbReference type="GO" id="GO:0016020">
    <property type="term" value="C:membrane"/>
    <property type="evidence" value="ECO:0007669"/>
    <property type="project" value="TreeGrafter"/>
</dbReference>
<feature type="domain" description="AB hydrolase-1" evidence="2">
    <location>
        <begin position="55"/>
        <end position="298"/>
    </location>
</feature>
<comment type="caution">
    <text evidence="3">The sequence shown here is derived from an EMBL/GenBank/DDBJ whole genome shotgun (WGS) entry which is preliminary data.</text>
</comment>
<dbReference type="PRINTS" id="PR00111">
    <property type="entry name" value="ABHYDROLASE"/>
</dbReference>
<evidence type="ECO:0000256" key="1">
    <source>
        <dbReference type="SAM" id="MobiDB-lite"/>
    </source>
</evidence>
<accession>A0A552WJ89</accession>
<proteinExistence type="predicted"/>
<keyword evidence="3" id="KW-0378">Hydrolase</keyword>
<dbReference type="InterPro" id="IPR000073">
    <property type="entry name" value="AB_hydrolase_1"/>
</dbReference>